<dbReference type="AlphaFoldDB" id="A0AAN8R3V0"/>
<organism evidence="6 7">
    <name type="scientific">Coregonus suidteri</name>
    <dbReference type="NCBI Taxonomy" id="861788"/>
    <lineage>
        <taxon>Eukaryota</taxon>
        <taxon>Metazoa</taxon>
        <taxon>Chordata</taxon>
        <taxon>Craniata</taxon>
        <taxon>Vertebrata</taxon>
        <taxon>Euteleostomi</taxon>
        <taxon>Actinopterygii</taxon>
        <taxon>Neopterygii</taxon>
        <taxon>Teleostei</taxon>
        <taxon>Protacanthopterygii</taxon>
        <taxon>Salmoniformes</taxon>
        <taxon>Salmonidae</taxon>
        <taxon>Coregoninae</taxon>
        <taxon>Coregonus</taxon>
    </lineage>
</organism>
<dbReference type="GO" id="GO:0004361">
    <property type="term" value="F:glutaryl-CoA dehydrogenase activity"/>
    <property type="evidence" value="ECO:0007669"/>
    <property type="project" value="TreeGrafter"/>
</dbReference>
<keyword evidence="3" id="KW-0560">Oxidoreductase</keyword>
<keyword evidence="2" id="KW-0809">Transit peptide</keyword>
<evidence type="ECO:0000256" key="1">
    <source>
        <dbReference type="ARBA" id="ARBA00004173"/>
    </source>
</evidence>
<sequence length="293" mass="33038">MIPLTEPQAKVQFNWRGWPGAGEGQLTEEEIMIRDSFRDYCQDKLMPRILMANRNEVFHRDIVSEMGELGAWAQPLKAMAVLGRAMWPTGLIAREVERVDSGYRSVMSVQSSPSARGEILGCFGLTEPTTTAVTPVEWRTRAQVQPLQPHLHPHRLQDLDHHSPVADIAVVWAKCDDGKVRGFILERGSLWLLLNNARYGIAWGSLEIQFGVPLARNQLMQKKDGRHVDRDHHWPAGLSTAREELIDAKKAAPEMISMLKRNSCGKSLDIARQARDMLGGNGISDEYHIIRHL</sequence>
<dbReference type="EMBL" id="JAGTTL010000015">
    <property type="protein sequence ID" value="KAK6311857.1"/>
    <property type="molecule type" value="Genomic_DNA"/>
</dbReference>
<dbReference type="Proteomes" id="UP001356427">
    <property type="component" value="Unassembled WGS sequence"/>
</dbReference>
<dbReference type="PANTHER" id="PTHR42807">
    <property type="entry name" value="GLUTARYL-COA DEHYDROGENASE, MITOCHONDRIAL"/>
    <property type="match status" value="1"/>
</dbReference>
<dbReference type="InterPro" id="IPR009100">
    <property type="entry name" value="AcylCoA_DH/oxidase_NM_dom_sf"/>
</dbReference>
<dbReference type="Gene3D" id="1.10.540.10">
    <property type="entry name" value="Acyl-CoA dehydrogenase/oxidase, N-terminal domain"/>
    <property type="match status" value="1"/>
</dbReference>
<dbReference type="SUPFAM" id="SSF56645">
    <property type="entry name" value="Acyl-CoA dehydrogenase NM domain-like"/>
    <property type="match status" value="1"/>
</dbReference>
<keyword evidence="7" id="KW-1185">Reference proteome</keyword>
<dbReference type="Pfam" id="PF02771">
    <property type="entry name" value="Acyl-CoA_dh_N"/>
    <property type="match status" value="1"/>
</dbReference>
<protein>
    <recommendedName>
        <fullName evidence="5">Acyl-CoA dehydrogenase/oxidase N-terminal domain-containing protein</fullName>
    </recommendedName>
</protein>
<feature type="domain" description="Acyl-CoA dehydrogenase/oxidase N-terminal" evidence="5">
    <location>
        <begin position="27"/>
        <end position="112"/>
    </location>
</feature>
<dbReference type="InterPro" id="IPR052033">
    <property type="entry name" value="Glutaryl-CoA_DH_mitochondrial"/>
</dbReference>
<evidence type="ECO:0000256" key="2">
    <source>
        <dbReference type="ARBA" id="ARBA00022946"/>
    </source>
</evidence>
<dbReference type="InterPro" id="IPR037069">
    <property type="entry name" value="AcylCoA_DH/ox_N_sf"/>
</dbReference>
<dbReference type="PANTHER" id="PTHR42807:SF1">
    <property type="entry name" value="GLUTARYL-COA DEHYDROGENASE, MITOCHONDRIAL"/>
    <property type="match status" value="1"/>
</dbReference>
<comment type="subcellular location">
    <subcellularLocation>
        <location evidence="1">Mitochondrion</location>
    </subcellularLocation>
</comment>
<gene>
    <name evidence="6" type="ORF">J4Q44_G00175210</name>
</gene>
<evidence type="ECO:0000313" key="6">
    <source>
        <dbReference type="EMBL" id="KAK6311857.1"/>
    </source>
</evidence>
<dbReference type="InterPro" id="IPR036250">
    <property type="entry name" value="AcylCo_DH-like_C"/>
</dbReference>
<proteinExistence type="predicted"/>
<evidence type="ECO:0000256" key="4">
    <source>
        <dbReference type="ARBA" id="ARBA00023128"/>
    </source>
</evidence>
<evidence type="ECO:0000259" key="5">
    <source>
        <dbReference type="Pfam" id="PF02771"/>
    </source>
</evidence>
<dbReference type="Gene3D" id="1.20.140.10">
    <property type="entry name" value="Butyryl-CoA Dehydrogenase, subunit A, domain 3"/>
    <property type="match status" value="1"/>
</dbReference>
<dbReference type="GO" id="GO:0046949">
    <property type="term" value="P:fatty-acyl-CoA biosynthetic process"/>
    <property type="evidence" value="ECO:0007669"/>
    <property type="project" value="TreeGrafter"/>
</dbReference>
<reference evidence="6 7" key="1">
    <citation type="submission" date="2021-04" db="EMBL/GenBank/DDBJ databases">
        <authorList>
            <person name="De Guttry C."/>
            <person name="Zahm M."/>
            <person name="Klopp C."/>
            <person name="Cabau C."/>
            <person name="Louis A."/>
            <person name="Berthelot C."/>
            <person name="Parey E."/>
            <person name="Roest Crollius H."/>
            <person name="Montfort J."/>
            <person name="Robinson-Rechavi M."/>
            <person name="Bucao C."/>
            <person name="Bouchez O."/>
            <person name="Gislard M."/>
            <person name="Lluch J."/>
            <person name="Milhes M."/>
            <person name="Lampietro C."/>
            <person name="Lopez Roques C."/>
            <person name="Donnadieu C."/>
            <person name="Braasch I."/>
            <person name="Desvignes T."/>
            <person name="Postlethwait J."/>
            <person name="Bobe J."/>
            <person name="Wedekind C."/>
            <person name="Guiguen Y."/>
        </authorList>
    </citation>
    <scope>NUCLEOTIDE SEQUENCE [LARGE SCALE GENOMIC DNA]</scope>
    <source>
        <strain evidence="6">Cs_M1</strain>
        <tissue evidence="6">Blood</tissue>
    </source>
</reference>
<dbReference type="SUPFAM" id="SSF47203">
    <property type="entry name" value="Acyl-CoA dehydrogenase C-terminal domain-like"/>
    <property type="match status" value="1"/>
</dbReference>
<dbReference type="GO" id="GO:0033539">
    <property type="term" value="P:fatty acid beta-oxidation using acyl-CoA dehydrogenase"/>
    <property type="evidence" value="ECO:0007669"/>
    <property type="project" value="TreeGrafter"/>
</dbReference>
<name>A0AAN8R3V0_9TELE</name>
<evidence type="ECO:0000256" key="3">
    <source>
        <dbReference type="ARBA" id="ARBA00023002"/>
    </source>
</evidence>
<dbReference type="InterPro" id="IPR013786">
    <property type="entry name" value="AcylCoA_DH/ox_N"/>
</dbReference>
<keyword evidence="4" id="KW-0496">Mitochondrion</keyword>
<dbReference type="GO" id="GO:0005743">
    <property type="term" value="C:mitochondrial inner membrane"/>
    <property type="evidence" value="ECO:0007669"/>
    <property type="project" value="TreeGrafter"/>
</dbReference>
<comment type="caution">
    <text evidence="6">The sequence shown here is derived from an EMBL/GenBank/DDBJ whole genome shotgun (WGS) entry which is preliminary data.</text>
</comment>
<dbReference type="GO" id="GO:0050660">
    <property type="term" value="F:flavin adenine dinucleotide binding"/>
    <property type="evidence" value="ECO:0007669"/>
    <property type="project" value="InterPro"/>
</dbReference>
<accession>A0AAN8R3V0</accession>
<evidence type="ECO:0000313" key="7">
    <source>
        <dbReference type="Proteomes" id="UP001356427"/>
    </source>
</evidence>
<dbReference type="GO" id="GO:0000062">
    <property type="term" value="F:fatty-acyl-CoA binding"/>
    <property type="evidence" value="ECO:0007669"/>
    <property type="project" value="TreeGrafter"/>
</dbReference>